<sequence length="286" mass="31928">MVEVSMLKGKGHVDPAIYEFPLTYDAFGGTDPGSADSPKFFEKVLSPARRPPSAICSPTSPKSPRTPASPTSPVSPTSPTSPYRSGPGRSKVTAKLSLCQSQTLQLLMQEPPKGHGPFSHSELFAWAGRRSAAAHARREDDEEAFRQQSMREMRAERSRIKQLSNVSLLREVARPRTFVEFDREISMYRWHHSILPAYPTGGDREKISSVLPFLSVSKEPSKWPAPPDPRDVDRRLCKLDLAREMNIKVGDRVRVLYGSEKGKHGIISRIIRDKNQVIVSGVSLKR</sequence>
<accession>A0A813AMD9</accession>
<dbReference type="Proteomes" id="UP000601435">
    <property type="component" value="Unassembled WGS sequence"/>
</dbReference>
<dbReference type="InterPro" id="IPR014722">
    <property type="entry name" value="Rib_uL2_dom2"/>
</dbReference>
<evidence type="ECO:0000256" key="7">
    <source>
        <dbReference type="SAM" id="MobiDB-lite"/>
    </source>
</evidence>
<feature type="region of interest" description="Disordered" evidence="7">
    <location>
        <begin position="29"/>
        <end position="91"/>
    </location>
</feature>
<dbReference type="InterPro" id="IPR005825">
    <property type="entry name" value="Ribosomal_uL24_CS"/>
</dbReference>
<reference evidence="9" key="1">
    <citation type="submission" date="2021-02" db="EMBL/GenBank/DDBJ databases">
        <authorList>
            <person name="Dougan E. K."/>
            <person name="Rhodes N."/>
            <person name="Thang M."/>
            <person name="Chan C."/>
        </authorList>
    </citation>
    <scope>NUCLEOTIDE SEQUENCE</scope>
</reference>
<protein>
    <recommendedName>
        <fullName evidence="6">Large ribosomal subunit protein uL24c</fullName>
    </recommendedName>
</protein>
<dbReference type="EMBL" id="CAJNJA010061424">
    <property type="protein sequence ID" value="CAE7873598.1"/>
    <property type="molecule type" value="Genomic_DNA"/>
</dbReference>
<dbReference type="GO" id="GO:0003723">
    <property type="term" value="F:RNA binding"/>
    <property type="evidence" value="ECO:0007669"/>
    <property type="project" value="InterPro"/>
</dbReference>
<dbReference type="GO" id="GO:0006412">
    <property type="term" value="P:translation"/>
    <property type="evidence" value="ECO:0007669"/>
    <property type="project" value="InterPro"/>
</dbReference>
<organism evidence="9 10">
    <name type="scientific">Symbiodinium necroappetens</name>
    <dbReference type="NCBI Taxonomy" id="1628268"/>
    <lineage>
        <taxon>Eukaryota</taxon>
        <taxon>Sar</taxon>
        <taxon>Alveolata</taxon>
        <taxon>Dinophyceae</taxon>
        <taxon>Suessiales</taxon>
        <taxon>Symbiodiniaceae</taxon>
        <taxon>Symbiodinium</taxon>
    </lineage>
</organism>
<gene>
    <name evidence="9" type="primary">rplX</name>
    <name evidence="9" type="ORF">SNEC2469_LOCUS28352</name>
</gene>
<dbReference type="CDD" id="cd06089">
    <property type="entry name" value="KOW_RPL26"/>
    <property type="match status" value="1"/>
</dbReference>
<dbReference type="SUPFAM" id="SSF50104">
    <property type="entry name" value="Translation proteins SH3-like domain"/>
    <property type="match status" value="1"/>
</dbReference>
<dbReference type="PANTHER" id="PTHR12903">
    <property type="entry name" value="MITOCHONDRIAL RIBOSOMAL PROTEIN L24"/>
    <property type="match status" value="1"/>
</dbReference>
<dbReference type="Gene3D" id="2.30.30.30">
    <property type="match status" value="1"/>
</dbReference>
<dbReference type="GO" id="GO:1990904">
    <property type="term" value="C:ribonucleoprotein complex"/>
    <property type="evidence" value="ECO:0007669"/>
    <property type="project" value="UniProtKB-KW"/>
</dbReference>
<dbReference type="Pfam" id="PF00467">
    <property type="entry name" value="KOW"/>
    <property type="match status" value="1"/>
</dbReference>
<proteinExistence type="inferred from homology"/>
<name>A0A813AMD9_9DINO</name>
<dbReference type="GO" id="GO:0005840">
    <property type="term" value="C:ribosome"/>
    <property type="evidence" value="ECO:0007669"/>
    <property type="project" value="UniProtKB-KW"/>
</dbReference>
<dbReference type="PROSITE" id="PS01108">
    <property type="entry name" value="RIBOSOMAL_L24"/>
    <property type="match status" value="1"/>
</dbReference>
<keyword evidence="10" id="KW-1185">Reference proteome</keyword>
<evidence type="ECO:0000256" key="6">
    <source>
        <dbReference type="ARBA" id="ARBA00035282"/>
    </source>
</evidence>
<feature type="domain" description="KOW" evidence="8">
    <location>
        <begin position="246"/>
        <end position="273"/>
    </location>
</feature>
<keyword evidence="5" id="KW-0687">Ribonucleoprotein</keyword>
<comment type="function">
    <text evidence="1">One of two assembly initiator proteins, it binds directly to the 5'-end of the 23S rRNA, where it nucleates assembly of the 50S subunit.</text>
</comment>
<feature type="non-terminal residue" evidence="9">
    <location>
        <position position="1"/>
    </location>
</feature>
<dbReference type="InterPro" id="IPR003256">
    <property type="entry name" value="Ribosomal_uL24"/>
</dbReference>
<evidence type="ECO:0000256" key="5">
    <source>
        <dbReference type="ARBA" id="ARBA00023274"/>
    </source>
</evidence>
<keyword evidence="4" id="KW-0689">Ribosomal protein</keyword>
<dbReference type="InterPro" id="IPR041988">
    <property type="entry name" value="Ribosomal_uL24_KOW"/>
</dbReference>
<dbReference type="OrthoDB" id="359154at2759"/>
<evidence type="ECO:0000313" key="9">
    <source>
        <dbReference type="EMBL" id="CAE7873598.1"/>
    </source>
</evidence>
<evidence type="ECO:0000259" key="8">
    <source>
        <dbReference type="SMART" id="SM00739"/>
    </source>
</evidence>
<evidence type="ECO:0000256" key="2">
    <source>
        <dbReference type="ARBA" id="ARBA00010618"/>
    </source>
</evidence>
<dbReference type="SMART" id="SM00739">
    <property type="entry name" value="KOW"/>
    <property type="match status" value="1"/>
</dbReference>
<evidence type="ECO:0000256" key="4">
    <source>
        <dbReference type="ARBA" id="ARBA00022980"/>
    </source>
</evidence>
<feature type="compositionally biased region" description="Low complexity" evidence="7">
    <location>
        <begin position="57"/>
        <end position="91"/>
    </location>
</feature>
<dbReference type="GO" id="GO:0003735">
    <property type="term" value="F:structural constituent of ribosome"/>
    <property type="evidence" value="ECO:0007669"/>
    <property type="project" value="InterPro"/>
</dbReference>
<evidence type="ECO:0000256" key="1">
    <source>
        <dbReference type="ARBA" id="ARBA00004072"/>
    </source>
</evidence>
<comment type="caution">
    <text evidence="9">The sequence shown here is derived from an EMBL/GenBank/DDBJ whole genome shotgun (WGS) entry which is preliminary data.</text>
</comment>
<evidence type="ECO:0000313" key="10">
    <source>
        <dbReference type="Proteomes" id="UP000601435"/>
    </source>
</evidence>
<comment type="similarity">
    <text evidence="2">Belongs to the universal ribosomal protein uL24 family.</text>
</comment>
<dbReference type="InterPro" id="IPR005824">
    <property type="entry name" value="KOW"/>
</dbReference>
<evidence type="ECO:0000256" key="3">
    <source>
        <dbReference type="ARBA" id="ARBA00011838"/>
    </source>
</evidence>
<dbReference type="AlphaFoldDB" id="A0A813AMD9"/>
<comment type="subunit">
    <text evidence="3">Part of the 50S ribosomal subunit.</text>
</comment>
<dbReference type="InterPro" id="IPR008991">
    <property type="entry name" value="Translation_prot_SH3-like_sf"/>
</dbReference>